<evidence type="ECO:0000313" key="7">
    <source>
        <dbReference type="Proteomes" id="UP000673552"/>
    </source>
</evidence>
<evidence type="ECO:0000256" key="1">
    <source>
        <dbReference type="ARBA" id="ARBA00022448"/>
    </source>
</evidence>
<feature type="region of interest" description="Disordered" evidence="4">
    <location>
        <begin position="2017"/>
        <end position="2043"/>
    </location>
</feature>
<evidence type="ECO:0000259" key="5">
    <source>
        <dbReference type="Pfam" id="PF04118"/>
    </source>
</evidence>
<feature type="compositionally biased region" description="Polar residues" evidence="4">
    <location>
        <begin position="107"/>
        <end position="128"/>
    </location>
</feature>
<dbReference type="GO" id="GO:0005768">
    <property type="term" value="C:endosome"/>
    <property type="evidence" value="ECO:0007669"/>
    <property type="project" value="TreeGrafter"/>
</dbReference>
<dbReference type="PANTHER" id="PTHR14042">
    <property type="entry name" value="DOPEY-RELATED"/>
    <property type="match status" value="1"/>
</dbReference>
<reference evidence="6 7" key="1">
    <citation type="submission" date="2021-03" db="EMBL/GenBank/DDBJ databases">
        <title>Leishmania (Mundinia) martiniquensis Genome sequencing and assembly.</title>
        <authorList>
            <person name="Almutairi H."/>
            <person name="Gatherer D."/>
        </authorList>
    </citation>
    <scope>NUCLEOTIDE SEQUENCE [LARGE SCALE GENOMIC DNA]</scope>
    <source>
        <strain evidence="6">LSCM1</strain>
    </source>
</reference>
<dbReference type="GO" id="GO:0005829">
    <property type="term" value="C:cytosol"/>
    <property type="evidence" value="ECO:0007669"/>
    <property type="project" value="GOC"/>
</dbReference>
<dbReference type="GeneID" id="92512110"/>
<feature type="region of interest" description="Disordered" evidence="4">
    <location>
        <begin position="2200"/>
        <end position="2219"/>
    </location>
</feature>
<dbReference type="GO" id="GO:0015031">
    <property type="term" value="P:protein transport"/>
    <property type="evidence" value="ECO:0007669"/>
    <property type="project" value="UniProtKB-KW"/>
</dbReference>
<evidence type="ECO:0000256" key="3">
    <source>
        <dbReference type="ARBA" id="ARBA00046326"/>
    </source>
</evidence>
<dbReference type="EMBL" id="JAFEUZ010000032">
    <property type="protein sequence ID" value="KAG5470754.1"/>
    <property type="molecule type" value="Genomic_DNA"/>
</dbReference>
<protein>
    <recommendedName>
        <fullName evidence="5">DOP1 N-terminal domain-containing protein</fullName>
    </recommendedName>
</protein>
<feature type="region of interest" description="Disordered" evidence="4">
    <location>
        <begin position="1481"/>
        <end position="1502"/>
    </location>
</feature>
<feature type="domain" description="DOP1 N-terminal" evidence="5">
    <location>
        <begin position="166"/>
        <end position="471"/>
    </location>
</feature>
<accession>A0A836GEM4</accession>
<keyword evidence="7" id="KW-1185">Reference proteome</keyword>
<dbReference type="InterPro" id="IPR007249">
    <property type="entry name" value="DOP1_N"/>
</dbReference>
<comment type="similarity">
    <text evidence="3">Belongs to the DOP1 family.</text>
</comment>
<dbReference type="KEGG" id="lmat:92512110"/>
<organism evidence="6 7">
    <name type="scientific">Leishmania martiniquensis</name>
    <dbReference type="NCBI Taxonomy" id="1580590"/>
    <lineage>
        <taxon>Eukaryota</taxon>
        <taxon>Discoba</taxon>
        <taxon>Euglenozoa</taxon>
        <taxon>Kinetoplastea</taxon>
        <taxon>Metakinetoplastina</taxon>
        <taxon>Trypanosomatida</taxon>
        <taxon>Trypanosomatidae</taxon>
        <taxon>Leishmaniinae</taxon>
        <taxon>Leishmania</taxon>
    </lineage>
</organism>
<dbReference type="Pfam" id="PF04118">
    <property type="entry name" value="Dopey_N"/>
    <property type="match status" value="1"/>
</dbReference>
<feature type="region of interest" description="Disordered" evidence="4">
    <location>
        <begin position="100"/>
        <end position="155"/>
    </location>
</feature>
<dbReference type="RefSeq" id="XP_067176147.1">
    <property type="nucleotide sequence ID" value="XM_067319598.1"/>
</dbReference>
<keyword evidence="2" id="KW-0653">Protein transport</keyword>
<comment type="caution">
    <text evidence="6">The sequence shown here is derived from an EMBL/GenBank/DDBJ whole genome shotgun (WGS) entry which is preliminary data.</text>
</comment>
<dbReference type="GO" id="GO:0005802">
    <property type="term" value="C:trans-Golgi network"/>
    <property type="evidence" value="ECO:0007669"/>
    <property type="project" value="TreeGrafter"/>
</dbReference>
<dbReference type="GO" id="GO:0006895">
    <property type="term" value="P:Golgi to endosome transport"/>
    <property type="evidence" value="ECO:0007669"/>
    <property type="project" value="InterPro"/>
</dbReference>
<evidence type="ECO:0000256" key="4">
    <source>
        <dbReference type="SAM" id="MobiDB-lite"/>
    </source>
</evidence>
<dbReference type="OrthoDB" id="297643at2759"/>
<sequence length="2794" mass="296653">MSDASDNGEGQAANSSQPPALKQPAAVSIASIASVASAGSNGVHSVTPGRTQSTASPKIAQASHANAGVFPEGTNAWPAEADATVDHGQHDAVAPSLLLSHPVPASQDPSPKQQSYASSTHRPSTRRNSAAAIRDGPATTRPPLQDVGSSARVSTSDIAKWQERREYQTLQRDMRRLLAALDSTLPTDWATQASLLGQLLVCLKHYKGVIAAVELPDGLHFAKALSRTLSPLSVVGVQRKALEVVQCYLNYANSAYPMTKDLPFVLPGLLELLPQASMQVKGDVLELIDCGVVRRLPASALRACAQGLLTALLSCLEESETSPIHRRAMALLEYMQTTLACHTPASSSSSVSRHGGSAELLGGQVLPAHTWVLIRDASALRSPALSFMKALITQGSGLASGAAAGSADGAAEGGWASLADTSAAASALPDWVGGDAATMASALLNCLQDIHEKTHRLALDVLLVVCPLTSVDRDYATATHTPPAALSDGITNMPTSGSAGALPLLWCSSGAIVPFEMKALLVAAAVQLLGTRYGTPGVARRIFQWLTVDPTAKERPGTGDETSPGVRDGGHLRNTLSASAAPSCMPYVKDVTSYIVSHGFNMVVDHWQARWAGSKGGNVPAQQSTAYVPAVLSALDHSALQAIRAATAPRLASASSVAAALGGGDANGNYVALPNVSMSVQVAALWLRAILVLFRYQNRCTQRGAEAPLLSPVTGAPSTYADPEESDETDCAPFLVHLAPLLLPSLNRLISGVRSVMDGVSDGVFAGAAAEMWTAEVHELLRVLPWGSFVQRDTFVLQTIEELLQPVLHPCTPVAEEGDEATCPAAPPVSAEAEVATVTQAQQRISAQMESLYEAAETLECVLVSATVDHPVPAQEYVRASLRWSEKAAQLLSEVLKALEVLMHAAGTAAGAATAPQWPLASPRLLVPLLLSTASGLLRLLGQRMEQLMEPMLSSVLATASASGTPSVVTVDFFASFLTDADACVLRHIRSATTALTAAALGALGSNNSGDVPGTEGDVAVPTVALSCFPEHAPELQKLLARMHHSTLRFTSLVTQLHLRCHQQAVSGVVLNSASDDGSGSQERELATQTAVWLESLCNGAAVAASAGLAFFFSRAVRLLLDALQRARGCLLPRVVYNMLEPLCPTAGGITEGVAFADAYCLSPVVHCLWEGCAGDDVVRGAALQTVPSGAVAAADQYTDMVYMCRTSLLMLIAVSPACSRCLDTFLLETPADLAVPRLVCLQRELLEMRTQQRLLQSLSGTAPPLTTQVELQEPGVLFLGYVTTLDCLLHVPSGVLVHGGWIEESTRQLARAYVSHAAARDLSSLLLPLCFSFLCPLVAEPASASSARGESKYGRNAMGTVPAAASSLAHTAGSPALSTVPLTVLLPAATVAPTTDATGPTPYARSKWSKGVRGASTDTGLGAVSRVYRCLEAAELVRYVLALLQLPTAVEWVRESMETPTPNSLRVLLRALEVQSFVPSDEVEDTSPSLPPASPASAPAREGATETLFSATALLLLSLARHALLSVHAAHMCRKNTLSGQLCLRRPSAGRSSTSLLAEASAAALQSRCSTLLDTVGCLNRLLEVSQTGPRMRPHRTAVYTWQFTAAQLLPLLRLAVQANLYSVQAVLLDHIRGAVLYLDDVGGAAALHKLPTHQPDAMDGAVASRHWLPHPFLEPGVAANKSNPCTTGSVVPPSSSAVDAPVAHTGSGTSVLDDLKRAPPALLSNKSLYAMMGEVVERVLCRQDVAARPGSEDEPAYPSSRCRREGEDTLALWLRFYSGIMPYLYRDLIPSAEMVVDVLLSALEVFAGARAGDGEALAMCSFNSSASAQALCYATLVDVAQFLCNLARVADAENYVVAVRKRESMSWIASTFTQEDPVAQAQSATLWDRSPVLSPLRGALPRLVAAATRCIRACDTATSEPGKMAQDAVYALWAAQTDGDERAGWQATTAEPLPSNGPQAYLREQARRLLRLLNHAAGPAFLMAFLRGWCDQYAVSSAWWVFEDKQQRERRVGAQAARHTGKQCARDAAASREGGGDAGAIANGEEGQVTALRMKHEAQLAACVLLVDVEVSIHEVTAVVTPLVRTASEKELHAGRARPRPQQAPDSTGRAGGASAVSAVALSALHPSPAAEVLFFVDQLLEGHCAERPGELAEKDAEAVLAALADIVSQRSPDTLTFRCLFHLLYCIVAYAKDEEVGAQTPRGGGRDRRRRQSGASVSTAAVPITVPGVYRNSNFSFVLCRLLEGFHAHSSAALCSSTLLSMQLLSQTLSSVLPSPLAMVDNAGRVVDAATHMLQRALLPLLRRGIASASEAEIVLGAPLVCASLRVLRALVAGFAPDLTFERRAQRDTLSLVFSEHFFRYSRSALHEWALLLRQWSGLDPGFHSLMCERMVPSPGRFSAMMMSREAEALLWQRSLWTLGFYTYAMHLSEPSMTIVSNGATAGGSAGTSGATLSVSSARHAELAHLLREQLTYTFQHFSSAASPTVAQLQRKELFLQPVRAALLTFRVVLLCSLRESLVASLWPMVLPELYRVLSMQLTGCGHSAEKGVSSPSQPSLAEWGVLREIAATQMEALKVLDTDYTLYPAHALAFRWLFTNDTALASLTALQRRQTAVVKGDLPIKDAARRHPAVSHLEVLHLLQASPPSVAEHLNATAVVNGVHEPRAAADGPHCDTWLAAPLSSLPRAWPACVRPSSADKGLRRPLYNIPSSHYQRLDGVYRAAQAFTLLLQRLNTHALHTHEAAPMQQYEAALATLCAAVSTAVGMHNEVDMAYMYDLLEADMTSTDPDTML</sequence>
<feature type="region of interest" description="Disordered" evidence="4">
    <location>
        <begin position="1"/>
        <end position="24"/>
    </location>
</feature>
<keyword evidence="1" id="KW-0813">Transport</keyword>
<feature type="region of interest" description="Disordered" evidence="4">
    <location>
        <begin position="36"/>
        <end position="62"/>
    </location>
</feature>
<dbReference type="InterPro" id="IPR040314">
    <property type="entry name" value="DOP1"/>
</dbReference>
<dbReference type="Proteomes" id="UP000673552">
    <property type="component" value="Chromosome 32"/>
</dbReference>
<evidence type="ECO:0000256" key="2">
    <source>
        <dbReference type="ARBA" id="ARBA00022927"/>
    </source>
</evidence>
<feature type="region of interest" description="Disordered" evidence="4">
    <location>
        <begin position="551"/>
        <end position="573"/>
    </location>
</feature>
<name>A0A836GEM4_9TRYP</name>
<gene>
    <name evidence="6" type="ORF">LSCM1_02003</name>
</gene>
<feature type="region of interest" description="Disordered" evidence="4">
    <location>
        <begin position="2092"/>
        <end position="2114"/>
    </location>
</feature>
<dbReference type="PANTHER" id="PTHR14042:SF24">
    <property type="entry name" value="PROTEIN DOPEY-1 HOMOLOG"/>
    <property type="match status" value="1"/>
</dbReference>
<proteinExistence type="inferred from homology"/>
<evidence type="ECO:0000313" key="6">
    <source>
        <dbReference type="EMBL" id="KAG5470754.1"/>
    </source>
</evidence>
<feature type="compositionally biased region" description="Low complexity" evidence="4">
    <location>
        <begin position="36"/>
        <end position="46"/>
    </location>
</feature>